<dbReference type="AlphaFoldDB" id="A0AAE0FM09"/>
<feature type="compositionally biased region" description="Polar residues" evidence="1">
    <location>
        <begin position="206"/>
        <end position="229"/>
    </location>
</feature>
<accession>A0AAE0FM09</accession>
<feature type="compositionally biased region" description="Basic and acidic residues" evidence="1">
    <location>
        <begin position="230"/>
        <end position="243"/>
    </location>
</feature>
<dbReference type="Proteomes" id="UP001190700">
    <property type="component" value="Unassembled WGS sequence"/>
</dbReference>
<dbReference type="EMBL" id="LGRX02016534">
    <property type="protein sequence ID" value="KAK3261975.1"/>
    <property type="molecule type" value="Genomic_DNA"/>
</dbReference>
<name>A0AAE0FM09_9CHLO</name>
<evidence type="ECO:0000313" key="3">
    <source>
        <dbReference type="Proteomes" id="UP001190700"/>
    </source>
</evidence>
<proteinExistence type="predicted"/>
<feature type="compositionally biased region" description="Basic and acidic residues" evidence="1">
    <location>
        <begin position="137"/>
        <end position="156"/>
    </location>
</feature>
<comment type="caution">
    <text evidence="2">The sequence shown here is derived from an EMBL/GenBank/DDBJ whole genome shotgun (WGS) entry which is preliminary data.</text>
</comment>
<gene>
    <name evidence="2" type="ORF">CYMTET_29153</name>
</gene>
<protein>
    <submittedName>
        <fullName evidence="2">Uncharacterized protein</fullName>
    </submittedName>
</protein>
<organism evidence="2 3">
    <name type="scientific">Cymbomonas tetramitiformis</name>
    <dbReference type="NCBI Taxonomy" id="36881"/>
    <lineage>
        <taxon>Eukaryota</taxon>
        <taxon>Viridiplantae</taxon>
        <taxon>Chlorophyta</taxon>
        <taxon>Pyramimonadophyceae</taxon>
        <taxon>Pyramimonadales</taxon>
        <taxon>Pyramimonadaceae</taxon>
        <taxon>Cymbomonas</taxon>
    </lineage>
</organism>
<keyword evidence="3" id="KW-1185">Reference proteome</keyword>
<sequence length="243" mass="26919">MVNTALKEEPSKREQGIIEAESLRHGGKTTFYQLGSGGWYAGGRVVWPINVTCTPYNAEIWAPAPPKRPLRTQAEAPQVASSTFTNSDFIIQSALALQDDLEVILKDGNPLPDPEPLPPLRSFPGTKCLGALDTESSDARELERSDVSPTKSECKGRAFRHQPRFPSFSQSLRQVCWEPASVWDDTAWTKHQERKQLKALEAAPLTNGQLLSPYHGSSSSDEWALGNSTEGREKDKMEEVRSL</sequence>
<feature type="region of interest" description="Disordered" evidence="1">
    <location>
        <begin position="134"/>
        <end position="158"/>
    </location>
</feature>
<evidence type="ECO:0000256" key="1">
    <source>
        <dbReference type="SAM" id="MobiDB-lite"/>
    </source>
</evidence>
<feature type="region of interest" description="Disordered" evidence="1">
    <location>
        <begin position="202"/>
        <end position="243"/>
    </location>
</feature>
<reference evidence="2 3" key="1">
    <citation type="journal article" date="2015" name="Genome Biol. Evol.">
        <title>Comparative Genomics of a Bacterivorous Green Alga Reveals Evolutionary Causalities and Consequences of Phago-Mixotrophic Mode of Nutrition.</title>
        <authorList>
            <person name="Burns J.A."/>
            <person name="Paasch A."/>
            <person name="Narechania A."/>
            <person name="Kim E."/>
        </authorList>
    </citation>
    <scope>NUCLEOTIDE SEQUENCE [LARGE SCALE GENOMIC DNA]</scope>
    <source>
        <strain evidence="2 3">PLY_AMNH</strain>
    </source>
</reference>
<evidence type="ECO:0000313" key="2">
    <source>
        <dbReference type="EMBL" id="KAK3261975.1"/>
    </source>
</evidence>